<accession>A0ABY6KKZ3</accession>
<proteinExistence type="predicted"/>
<dbReference type="Proteomes" id="UP001235939">
    <property type="component" value="Chromosome 05"/>
</dbReference>
<gene>
    <name evidence="2" type="ORF">LAZ67_5003668</name>
</gene>
<organism evidence="2 3">
    <name type="scientific">Cordylochernes scorpioides</name>
    <dbReference type="NCBI Taxonomy" id="51811"/>
    <lineage>
        <taxon>Eukaryota</taxon>
        <taxon>Metazoa</taxon>
        <taxon>Ecdysozoa</taxon>
        <taxon>Arthropoda</taxon>
        <taxon>Chelicerata</taxon>
        <taxon>Arachnida</taxon>
        <taxon>Pseudoscorpiones</taxon>
        <taxon>Cheliferoidea</taxon>
        <taxon>Chernetidae</taxon>
        <taxon>Cordylochernes</taxon>
    </lineage>
</organism>
<evidence type="ECO:0000256" key="1">
    <source>
        <dbReference type="SAM" id="MobiDB-lite"/>
    </source>
</evidence>
<sequence length="531" mass="57808">MAGGPQCPSHTDSLHHTIYWGGLDPHWGALTNGRVDEAEKDDSGHCADVVGEVGETFGEDIVEAVAHTPELGGKPGRRGEPTAGRPRRDGHYPPVSRLDDVIEDSLGETQQVVAVLIHILILLQTGGVHLVAHTGLVQQGPNVGLQQAVQVAGTVDLEAEGHDLTAQAVAPKQRDIREMSQIWSTIFSTKDRAIESKSSNLQQNSGFFKTAFRAVQTTSKLLCGKFLKGKTMGMKHHKPLKCGHGESFSKCHGQIKCGQIMRVNDLEKMLMLGKIGGRGKIFNELVRRGQESYQKDTISLLEEELRLGLHLVPSVTLLRLQGQAQQEGPHSLHAGLVQVPQQAHVSCGDDLVAVAHHPVCQVLHHLVAELHLMAERQVISPGHHGFHQLAHLDFDMDDMNGGVQMAHIAHNGQDHALNAGHTELLCGMGVLCGGRELQNTPHYKDDVFNELGVGLLHHHLKQPNQGMYLSLMVKELVHNGPDLVKEDGVEVGAQLMGHQLLDMLLDLGAKLLIGAHQESQQLADELSHGQY</sequence>
<keyword evidence="3" id="KW-1185">Reference proteome</keyword>
<reference evidence="2 3" key="1">
    <citation type="submission" date="2022-01" db="EMBL/GenBank/DDBJ databases">
        <title>A chromosomal length assembly of Cordylochernes scorpioides.</title>
        <authorList>
            <person name="Zeh D."/>
            <person name="Zeh J."/>
        </authorList>
    </citation>
    <scope>NUCLEOTIDE SEQUENCE [LARGE SCALE GENOMIC DNA]</scope>
    <source>
        <strain evidence="2">IN4F17</strain>
        <tissue evidence="2">Whole Body</tissue>
    </source>
</reference>
<name>A0ABY6KKZ3_9ARAC</name>
<feature type="region of interest" description="Disordered" evidence="1">
    <location>
        <begin position="66"/>
        <end position="95"/>
    </location>
</feature>
<protein>
    <submittedName>
        <fullName evidence="2">Uncharacterized protein</fullName>
    </submittedName>
</protein>
<evidence type="ECO:0000313" key="2">
    <source>
        <dbReference type="EMBL" id="UYV68270.1"/>
    </source>
</evidence>
<evidence type="ECO:0000313" key="3">
    <source>
        <dbReference type="Proteomes" id="UP001235939"/>
    </source>
</evidence>
<dbReference type="EMBL" id="CP092867">
    <property type="protein sequence ID" value="UYV68270.1"/>
    <property type="molecule type" value="Genomic_DNA"/>
</dbReference>